<keyword evidence="3" id="KW-1185">Reference proteome</keyword>
<dbReference type="CTD" id="185285"/>
<dbReference type="Bgee" id="WBGene00009410">
    <property type="expression patterns" value="Expressed in embryo and 1 other cell type or tissue"/>
</dbReference>
<dbReference type="PIR" id="T21777">
    <property type="entry name" value="T21777"/>
</dbReference>
<dbReference type="PhylomeDB" id="O62225"/>
<dbReference type="Proteomes" id="UP000001940">
    <property type="component" value="Chromosome I"/>
</dbReference>
<protein>
    <submittedName>
        <fullName evidence="2">F-box domain-containing protein</fullName>
    </submittedName>
</protein>
<dbReference type="Pfam" id="PF00646">
    <property type="entry name" value="F-box"/>
    <property type="match status" value="1"/>
</dbReference>
<dbReference type="AlphaFoldDB" id="O62225"/>
<proteinExistence type="predicted"/>
<dbReference type="EMBL" id="BX284601">
    <property type="protein sequence ID" value="CAB04283.1"/>
    <property type="molecule type" value="Genomic_DNA"/>
</dbReference>
<evidence type="ECO:0000313" key="4">
    <source>
        <dbReference type="WormBase" id="F35E2.2"/>
    </source>
</evidence>
<organism evidence="2 3">
    <name type="scientific">Caenorhabditis elegans</name>
    <dbReference type="NCBI Taxonomy" id="6239"/>
    <lineage>
        <taxon>Eukaryota</taxon>
        <taxon>Metazoa</taxon>
        <taxon>Ecdysozoa</taxon>
        <taxon>Nematoda</taxon>
        <taxon>Chromadorea</taxon>
        <taxon>Rhabditida</taxon>
        <taxon>Rhabditina</taxon>
        <taxon>Rhabditomorpha</taxon>
        <taxon>Rhabditoidea</taxon>
        <taxon>Rhabditidae</taxon>
        <taxon>Peloderinae</taxon>
        <taxon>Caenorhabditis</taxon>
    </lineage>
</organism>
<dbReference type="InParanoid" id="O62225"/>
<dbReference type="InterPro" id="IPR053222">
    <property type="entry name" value="Zygotic_Embryogenesis-Asso"/>
</dbReference>
<dbReference type="PaxDb" id="6239-F35E2.2"/>
<evidence type="ECO:0000313" key="3">
    <source>
        <dbReference type="Proteomes" id="UP000001940"/>
    </source>
</evidence>
<sequence length="271" mass="30904">MPPAKTKPKFPLCRLPSESVTNVLKIMKLSEIFNLSETSLKARSIVELAMQTIPSHLDLQGFPSKNYKLTVENDGQKVQVQFPHATDALTNFKQKLFRICKTFQIKTASVYFSCPVEAHIIELLGFIKKRKVQFQDFSIKGSVTEQNFKFFMTIGAQRFHLDMSETQPVTEVFALLKIQEVVLQNAAISSQMLNKVLKAWKTTSRLKKFRVIKNWKMDTSVVFQGLHVKQKSRSDTKKEYEIDLDGGGKATCCFKFEKGSSTNGFEFIVIN</sequence>
<dbReference type="WormBase" id="F35E2.2">
    <property type="protein sequence ID" value="CE17772"/>
    <property type="gene ID" value="WBGene00009410"/>
</dbReference>
<name>O62225_CAEEL</name>
<accession>O62225</accession>
<evidence type="ECO:0000313" key="2">
    <source>
        <dbReference type="EMBL" id="CAB04283.1"/>
    </source>
</evidence>
<evidence type="ECO:0000259" key="1">
    <source>
        <dbReference type="PROSITE" id="PS50181"/>
    </source>
</evidence>
<dbReference type="FunCoup" id="O62225">
    <property type="interactions" value="174"/>
</dbReference>
<dbReference type="AGR" id="WB:WBGene00009410"/>
<dbReference type="GeneID" id="185285"/>
<dbReference type="PROSITE" id="PS50181">
    <property type="entry name" value="FBOX"/>
    <property type="match status" value="1"/>
</dbReference>
<dbReference type="PANTHER" id="PTHR22899">
    <property type="entry name" value="CYCLIN-RELATED F-BOX FAMILY"/>
    <property type="match status" value="1"/>
</dbReference>
<dbReference type="IntAct" id="O62225">
    <property type="interactions" value="1"/>
</dbReference>
<dbReference type="HOGENOM" id="CLU_1027560_0_0_1"/>
<feature type="domain" description="F-box" evidence="1">
    <location>
        <begin position="9"/>
        <end position="53"/>
    </location>
</feature>
<dbReference type="KEGG" id="cel:CELE_F35E2.2"/>
<gene>
    <name evidence="2" type="ORF">CELE_F35E2.2</name>
    <name evidence="2 4" type="ORF">F35E2.2</name>
</gene>
<reference evidence="2 3" key="1">
    <citation type="journal article" date="1998" name="Science">
        <title>Genome sequence of the nematode C. elegans: a platform for investigating biology.</title>
        <authorList>
            <consortium name="The C. elegans sequencing consortium"/>
            <person name="Sulson J.E."/>
            <person name="Waterston R."/>
        </authorList>
    </citation>
    <scope>NUCLEOTIDE SEQUENCE [LARGE SCALE GENOMIC DNA]</scope>
    <source>
        <strain evidence="2 3">Bristol N2</strain>
    </source>
</reference>
<dbReference type="PANTHER" id="PTHR22899:SF0">
    <property type="entry name" value="F-BOX ASSOCIATED DOMAIN-CONTAINING PROTEIN-RELATED"/>
    <property type="match status" value="1"/>
</dbReference>
<dbReference type="UCSC" id="F35E2.2">
    <property type="organism name" value="c. elegans"/>
</dbReference>
<dbReference type="RefSeq" id="NP_492990.1">
    <property type="nucleotide sequence ID" value="NM_060589.1"/>
</dbReference>
<dbReference type="InterPro" id="IPR001810">
    <property type="entry name" value="F-box_dom"/>
</dbReference>